<dbReference type="AlphaFoldDB" id="A0AA40GE13"/>
<keyword evidence="2" id="KW-1185">Reference proteome</keyword>
<accession>A0AA40GE13</accession>
<evidence type="ECO:0000313" key="1">
    <source>
        <dbReference type="EMBL" id="KAK1136005.1"/>
    </source>
</evidence>
<gene>
    <name evidence="1" type="ORF">K0M31_000574</name>
</gene>
<sequence>MIPISGPYYCHFVHLYNFGQISQHICLQLLKSSLLPEKEDSFKAEEIDSTPKLTKSPSRRKGDNILYLFAREFYAKAISWPLARCLLKGNKISSSSEWTLDGTDRGAKRFPARPTLTRFAFRPFQRTFTTGCRWRVCSEPVATGARADFEPFMIK</sequence>
<protein>
    <submittedName>
        <fullName evidence="1">Uncharacterized protein</fullName>
    </submittedName>
</protein>
<evidence type="ECO:0000313" key="2">
    <source>
        <dbReference type="Proteomes" id="UP001177670"/>
    </source>
</evidence>
<name>A0AA40GE13_9HYME</name>
<comment type="caution">
    <text evidence="1">The sequence shown here is derived from an EMBL/GenBank/DDBJ whole genome shotgun (WGS) entry which is preliminary data.</text>
</comment>
<reference evidence="1" key="1">
    <citation type="submission" date="2021-10" db="EMBL/GenBank/DDBJ databases">
        <title>Melipona bicolor Genome sequencing and assembly.</title>
        <authorList>
            <person name="Araujo N.S."/>
            <person name="Arias M.C."/>
        </authorList>
    </citation>
    <scope>NUCLEOTIDE SEQUENCE</scope>
    <source>
        <strain evidence="1">USP_2M_L1-L4_2017</strain>
        <tissue evidence="1">Whole body</tissue>
    </source>
</reference>
<organism evidence="1 2">
    <name type="scientific">Melipona bicolor</name>
    <dbReference type="NCBI Taxonomy" id="60889"/>
    <lineage>
        <taxon>Eukaryota</taxon>
        <taxon>Metazoa</taxon>
        <taxon>Ecdysozoa</taxon>
        <taxon>Arthropoda</taxon>
        <taxon>Hexapoda</taxon>
        <taxon>Insecta</taxon>
        <taxon>Pterygota</taxon>
        <taxon>Neoptera</taxon>
        <taxon>Endopterygota</taxon>
        <taxon>Hymenoptera</taxon>
        <taxon>Apocrita</taxon>
        <taxon>Aculeata</taxon>
        <taxon>Apoidea</taxon>
        <taxon>Anthophila</taxon>
        <taxon>Apidae</taxon>
        <taxon>Melipona</taxon>
    </lineage>
</organism>
<dbReference type="Proteomes" id="UP001177670">
    <property type="component" value="Unassembled WGS sequence"/>
</dbReference>
<dbReference type="EMBL" id="JAHYIQ010000001">
    <property type="protein sequence ID" value="KAK1136005.1"/>
    <property type="molecule type" value="Genomic_DNA"/>
</dbReference>
<proteinExistence type="predicted"/>